<comment type="catalytic activity">
    <reaction evidence="5">
        <text>a di-trans,poly-cis-dolichyl phosphate + GDP-alpha-D-mannose = a di-trans,poly-cis-dolichyl beta-D-mannosyl phosphate + GDP</text>
        <dbReference type="Rhea" id="RHEA:21184"/>
        <dbReference type="Rhea" id="RHEA-COMP:19498"/>
        <dbReference type="Rhea" id="RHEA-COMP:19501"/>
        <dbReference type="ChEBI" id="CHEBI:57527"/>
        <dbReference type="ChEBI" id="CHEBI:57683"/>
        <dbReference type="ChEBI" id="CHEBI:58189"/>
        <dbReference type="ChEBI" id="CHEBI:58211"/>
        <dbReference type="EC" id="2.4.1.83"/>
    </reaction>
</comment>
<dbReference type="Gene3D" id="3.90.550.10">
    <property type="entry name" value="Spore Coat Polysaccharide Biosynthesis Protein SpsA, Chain A"/>
    <property type="match status" value="1"/>
</dbReference>
<feature type="domain" description="Glycosyltransferase 2-like" evidence="6">
    <location>
        <begin position="23"/>
        <end position="190"/>
    </location>
</feature>
<evidence type="ECO:0000256" key="5">
    <source>
        <dbReference type="ARBA" id="ARBA00050499"/>
    </source>
</evidence>
<dbReference type="RefSeq" id="WP_332520830.1">
    <property type="nucleotide sequence ID" value="NZ_JANRHA010000027.1"/>
</dbReference>
<evidence type="ECO:0000313" key="8">
    <source>
        <dbReference type="Proteomes" id="UP001152755"/>
    </source>
</evidence>
<reference evidence="7" key="1">
    <citation type="submission" date="2022-08" db="EMBL/GenBank/DDBJ databases">
        <title>Genome analysis of Corynebacteriales strain.</title>
        <authorList>
            <person name="Lee S.D."/>
        </authorList>
    </citation>
    <scope>NUCLEOTIDE SEQUENCE</scope>
    <source>
        <strain evidence="7">D3-21</strain>
    </source>
</reference>
<sequence length="265" mass="29153">MATGTPSDHVNSDEQTPSARTLVIIPTYNERENLPLIVGRVHEALPHVHVLVVDDGSPDGTGQIADDLAAADADGRIHVMHRTEKNGLGAAYIAGFHWGLERDYTVLVEMDADGSHAPEQLHRLLDRVDGGADLVLGSRYVPGGQTVNWPKSREWISRGGNLYSRLALGVKINDITGGYRAYRREVLEKIDLAAVASHGYCFQVDLAWRALQLGFTVVEVPITFAEREFGESKMSGGIVKEAFFKVGGWGVRSRWDKLRRLVGSR</sequence>
<dbReference type="EC" id="2.4.1.83" evidence="2"/>
<keyword evidence="4" id="KW-0808">Transferase</keyword>
<dbReference type="InterPro" id="IPR029044">
    <property type="entry name" value="Nucleotide-diphossugar_trans"/>
</dbReference>
<evidence type="ECO:0000256" key="2">
    <source>
        <dbReference type="ARBA" id="ARBA00012704"/>
    </source>
</evidence>
<dbReference type="GO" id="GO:0004582">
    <property type="term" value="F:dolichyl-phosphate beta-D-mannosyltransferase activity"/>
    <property type="evidence" value="ECO:0007669"/>
    <property type="project" value="UniProtKB-EC"/>
</dbReference>
<dbReference type="Proteomes" id="UP001152755">
    <property type="component" value="Unassembled WGS sequence"/>
</dbReference>
<evidence type="ECO:0000313" key="7">
    <source>
        <dbReference type="EMBL" id="MDG3017176.1"/>
    </source>
</evidence>
<gene>
    <name evidence="7" type="ORF">NVS88_21710</name>
</gene>
<dbReference type="InterPro" id="IPR001173">
    <property type="entry name" value="Glyco_trans_2-like"/>
</dbReference>
<comment type="caution">
    <text evidence="7">The sequence shown here is derived from an EMBL/GenBank/DDBJ whole genome shotgun (WGS) entry which is preliminary data.</text>
</comment>
<dbReference type="AlphaFoldDB" id="A0A9X4MAV6"/>
<protein>
    <recommendedName>
        <fullName evidence="2">dolichyl-phosphate beta-D-mannosyltransferase</fullName>
        <ecNumber evidence="2">2.4.1.83</ecNumber>
    </recommendedName>
</protein>
<keyword evidence="8" id="KW-1185">Reference proteome</keyword>
<dbReference type="EMBL" id="JANRHA010000027">
    <property type="protein sequence ID" value="MDG3017176.1"/>
    <property type="molecule type" value="Genomic_DNA"/>
</dbReference>
<dbReference type="SUPFAM" id="SSF53448">
    <property type="entry name" value="Nucleotide-diphospho-sugar transferases"/>
    <property type="match status" value="1"/>
</dbReference>
<evidence type="ECO:0000259" key="6">
    <source>
        <dbReference type="Pfam" id="PF00535"/>
    </source>
</evidence>
<dbReference type="FunFam" id="3.90.550.10:FF:000122">
    <property type="entry name" value="Dolichol-phosphate mannosyltransferase subunit 1"/>
    <property type="match status" value="1"/>
</dbReference>
<dbReference type="PANTHER" id="PTHR43398">
    <property type="entry name" value="DOLICHOL-PHOSPHATE MANNOSYLTRANSFERASE SUBUNIT 1"/>
    <property type="match status" value="1"/>
</dbReference>
<evidence type="ECO:0000256" key="4">
    <source>
        <dbReference type="ARBA" id="ARBA00022679"/>
    </source>
</evidence>
<evidence type="ECO:0000256" key="3">
    <source>
        <dbReference type="ARBA" id="ARBA00022676"/>
    </source>
</evidence>
<keyword evidence="3" id="KW-0328">Glycosyltransferase</keyword>
<accession>A0A9X4MAV6</accession>
<comment type="similarity">
    <text evidence="1">Belongs to the glycosyltransferase 2 family.</text>
</comment>
<dbReference type="GO" id="GO:0009247">
    <property type="term" value="P:glycolipid biosynthetic process"/>
    <property type="evidence" value="ECO:0007669"/>
    <property type="project" value="TreeGrafter"/>
</dbReference>
<dbReference type="CDD" id="cd06442">
    <property type="entry name" value="DPM1_like"/>
    <property type="match status" value="1"/>
</dbReference>
<evidence type="ECO:0000256" key="1">
    <source>
        <dbReference type="ARBA" id="ARBA00006739"/>
    </source>
</evidence>
<dbReference type="GO" id="GO:0016020">
    <property type="term" value="C:membrane"/>
    <property type="evidence" value="ECO:0007669"/>
    <property type="project" value="GOC"/>
</dbReference>
<dbReference type="InterPro" id="IPR039528">
    <property type="entry name" value="DPM1-like"/>
</dbReference>
<dbReference type="PANTHER" id="PTHR43398:SF1">
    <property type="entry name" value="DOLICHOL-PHOSPHATE MANNOSYLTRANSFERASE SUBUNIT 1"/>
    <property type="match status" value="1"/>
</dbReference>
<proteinExistence type="inferred from homology"/>
<organism evidence="7 8">
    <name type="scientific">Speluncibacter jeojiensis</name>
    <dbReference type="NCBI Taxonomy" id="2710754"/>
    <lineage>
        <taxon>Bacteria</taxon>
        <taxon>Bacillati</taxon>
        <taxon>Actinomycetota</taxon>
        <taxon>Actinomycetes</taxon>
        <taxon>Mycobacteriales</taxon>
        <taxon>Speluncibacteraceae</taxon>
        <taxon>Speluncibacter</taxon>
    </lineage>
</organism>
<dbReference type="Pfam" id="PF00535">
    <property type="entry name" value="Glycos_transf_2"/>
    <property type="match status" value="1"/>
</dbReference>
<name>A0A9X4MAV6_9ACTN</name>